<dbReference type="PANTHER" id="PTHR33495:SF2">
    <property type="entry name" value="ANTI-SIGMA FACTOR ANTAGONIST TM_1081-RELATED"/>
    <property type="match status" value="1"/>
</dbReference>
<dbReference type="PROSITE" id="PS50801">
    <property type="entry name" value="STAS"/>
    <property type="match status" value="1"/>
</dbReference>
<reference evidence="4" key="1">
    <citation type="submission" date="2017-02" db="EMBL/GenBank/DDBJ databases">
        <authorList>
            <person name="Regsiter A."/>
            <person name="William W."/>
        </authorList>
    </citation>
    <scope>NUCLEOTIDE SEQUENCE</scope>
    <source>
        <strain evidence="4">BdmA 4</strain>
    </source>
</reference>
<evidence type="ECO:0000256" key="2">
    <source>
        <dbReference type="RuleBase" id="RU003749"/>
    </source>
</evidence>
<dbReference type="AlphaFoldDB" id="A0A3P3XQ46"/>
<protein>
    <recommendedName>
        <fullName evidence="2">Anti-sigma factor antagonist</fullName>
    </recommendedName>
</protein>
<organism evidence="4">
    <name type="scientific">uncultured spirochete</name>
    <dbReference type="NCBI Taxonomy" id="156406"/>
    <lineage>
        <taxon>Bacteria</taxon>
        <taxon>Pseudomonadati</taxon>
        <taxon>Spirochaetota</taxon>
        <taxon>Spirochaetia</taxon>
        <taxon>Spirochaetales</taxon>
        <taxon>environmental samples</taxon>
    </lineage>
</organism>
<proteinExistence type="inferred from homology"/>
<gene>
    <name evidence="4" type="ORF">SPIRO4BDMA_40980</name>
</gene>
<name>A0A3P3XQ46_9SPIR</name>
<dbReference type="PANTHER" id="PTHR33495">
    <property type="entry name" value="ANTI-SIGMA FACTOR ANTAGONIST TM_1081-RELATED-RELATED"/>
    <property type="match status" value="1"/>
</dbReference>
<dbReference type="NCBIfam" id="TIGR00377">
    <property type="entry name" value="ant_ant_sig"/>
    <property type="match status" value="1"/>
</dbReference>
<dbReference type="InterPro" id="IPR002645">
    <property type="entry name" value="STAS_dom"/>
</dbReference>
<comment type="similarity">
    <text evidence="1 2">Belongs to the anti-sigma-factor antagonist family.</text>
</comment>
<dbReference type="SUPFAM" id="SSF52091">
    <property type="entry name" value="SpoIIaa-like"/>
    <property type="match status" value="1"/>
</dbReference>
<evidence type="ECO:0000313" key="4">
    <source>
        <dbReference type="EMBL" id="SLM18408.1"/>
    </source>
</evidence>
<accession>A0A3P3XQ46</accession>
<dbReference type="InterPro" id="IPR003658">
    <property type="entry name" value="Anti-sigma_ant"/>
</dbReference>
<evidence type="ECO:0000256" key="1">
    <source>
        <dbReference type="ARBA" id="ARBA00009013"/>
    </source>
</evidence>
<dbReference type="CDD" id="cd07043">
    <property type="entry name" value="STAS_anti-anti-sigma_factors"/>
    <property type="match status" value="1"/>
</dbReference>
<dbReference type="EMBL" id="FWDO01000004">
    <property type="protein sequence ID" value="SLM18408.1"/>
    <property type="molecule type" value="Genomic_DNA"/>
</dbReference>
<evidence type="ECO:0000259" key="3">
    <source>
        <dbReference type="PROSITE" id="PS50801"/>
    </source>
</evidence>
<dbReference type="Pfam" id="PF01740">
    <property type="entry name" value="STAS"/>
    <property type="match status" value="1"/>
</dbReference>
<feature type="domain" description="STAS" evidence="3">
    <location>
        <begin position="16"/>
        <end position="111"/>
    </location>
</feature>
<dbReference type="InterPro" id="IPR036513">
    <property type="entry name" value="STAS_dom_sf"/>
</dbReference>
<sequence length="111" mass="12049">MDFVIEEKDTTATYSVVVVSGRLNGASAPEFKHRIKQIVEAGKSRLILEMGGIVFIDSSGLSALISGLKCAREAGGFFRLADLRDQPASVIKLMMLDRVFDIYADVNAAKP</sequence>
<dbReference type="GO" id="GO:0043856">
    <property type="term" value="F:anti-sigma factor antagonist activity"/>
    <property type="evidence" value="ECO:0007669"/>
    <property type="project" value="InterPro"/>
</dbReference>
<dbReference type="Gene3D" id="3.30.750.24">
    <property type="entry name" value="STAS domain"/>
    <property type="match status" value="1"/>
</dbReference>